<evidence type="ECO:0000259" key="2">
    <source>
        <dbReference type="Pfam" id="PF01548"/>
    </source>
</evidence>
<dbReference type="RefSeq" id="WP_323279789.1">
    <property type="nucleotide sequence ID" value="NZ_JAYGGQ010000011.1"/>
</dbReference>
<proteinExistence type="predicted"/>
<dbReference type="PANTHER" id="PTHR33055">
    <property type="entry name" value="TRANSPOSASE FOR INSERTION SEQUENCE ELEMENT IS1111A"/>
    <property type="match status" value="1"/>
</dbReference>
<accession>A0ABU5T880</accession>
<dbReference type="EMBL" id="JAYGGQ010000011">
    <property type="protein sequence ID" value="MEA5455898.1"/>
    <property type="molecule type" value="Genomic_DNA"/>
</dbReference>
<dbReference type="InterPro" id="IPR002525">
    <property type="entry name" value="Transp_IS110-like_N"/>
</dbReference>
<protein>
    <submittedName>
        <fullName evidence="3">Transposase</fullName>
    </submittedName>
</protein>
<keyword evidence="4" id="KW-1185">Reference proteome</keyword>
<sequence length="149" mass="16419">MAMTLGIDVACRAAHQASLAVDGKLQWSGRKFFTRPAELETLWSDLDPAEPSELTVVLEPTRNAWMVLAAWFRARGARVVMVPTAQSADLRAYYSKHAKNDRLDSALLARLPLLHPEGLREFAGPGPTDPLRRPTGITTRRSAPSPRSC</sequence>
<feature type="compositionally biased region" description="Polar residues" evidence="1">
    <location>
        <begin position="136"/>
        <end position="149"/>
    </location>
</feature>
<organism evidence="3 4">
    <name type="scientific">Sinomonas terricola</name>
    <dbReference type="NCBI Taxonomy" id="3110330"/>
    <lineage>
        <taxon>Bacteria</taxon>
        <taxon>Bacillati</taxon>
        <taxon>Actinomycetota</taxon>
        <taxon>Actinomycetes</taxon>
        <taxon>Micrococcales</taxon>
        <taxon>Micrococcaceae</taxon>
        <taxon>Sinomonas</taxon>
    </lineage>
</organism>
<reference evidence="3 4" key="1">
    <citation type="submission" date="2023-12" db="EMBL/GenBank/DDBJ databases">
        <title>Sinomonas terricola sp. nov, isolated from litchi orchard soil in Guangdong, PR China.</title>
        <authorList>
            <person name="Jiaxin W."/>
            <person name="Yang Z."/>
            <person name="Honghui Z."/>
        </authorList>
    </citation>
    <scope>NUCLEOTIDE SEQUENCE [LARGE SCALE GENOMIC DNA]</scope>
    <source>
        <strain evidence="3 4">JGH33</strain>
    </source>
</reference>
<dbReference type="Proteomes" id="UP001304769">
    <property type="component" value="Unassembled WGS sequence"/>
</dbReference>
<evidence type="ECO:0000256" key="1">
    <source>
        <dbReference type="SAM" id="MobiDB-lite"/>
    </source>
</evidence>
<feature type="domain" description="Transposase IS110-like N-terminal" evidence="2">
    <location>
        <begin position="5"/>
        <end position="121"/>
    </location>
</feature>
<evidence type="ECO:0000313" key="4">
    <source>
        <dbReference type="Proteomes" id="UP001304769"/>
    </source>
</evidence>
<feature type="region of interest" description="Disordered" evidence="1">
    <location>
        <begin position="119"/>
        <end position="149"/>
    </location>
</feature>
<dbReference type="InterPro" id="IPR047650">
    <property type="entry name" value="Transpos_IS110"/>
</dbReference>
<dbReference type="Pfam" id="PF01548">
    <property type="entry name" value="DEDD_Tnp_IS110"/>
    <property type="match status" value="1"/>
</dbReference>
<name>A0ABU5T880_9MICC</name>
<evidence type="ECO:0000313" key="3">
    <source>
        <dbReference type="EMBL" id="MEA5455898.1"/>
    </source>
</evidence>
<comment type="caution">
    <text evidence="3">The sequence shown here is derived from an EMBL/GenBank/DDBJ whole genome shotgun (WGS) entry which is preliminary data.</text>
</comment>
<gene>
    <name evidence="3" type="ORF">SPF06_14280</name>
</gene>